<comment type="caution">
    <text evidence="1">The sequence shown here is derived from an EMBL/GenBank/DDBJ whole genome shotgun (WGS) entry which is preliminary data.</text>
</comment>
<organism evidence="1 2">
    <name type="scientific">Mucilaginibacter aquariorum</name>
    <dbReference type="NCBI Taxonomy" id="2967225"/>
    <lineage>
        <taxon>Bacteria</taxon>
        <taxon>Pseudomonadati</taxon>
        <taxon>Bacteroidota</taxon>
        <taxon>Sphingobacteriia</taxon>
        <taxon>Sphingobacteriales</taxon>
        <taxon>Sphingobacteriaceae</taxon>
        <taxon>Mucilaginibacter</taxon>
    </lineage>
</organism>
<reference evidence="1 2" key="1">
    <citation type="submission" date="2022-07" db="EMBL/GenBank/DDBJ databases">
        <title>Mucilaginibacter sp. JC4.</title>
        <authorList>
            <person name="Le V."/>
            <person name="Ko S.-R."/>
            <person name="Ahn C.-Y."/>
            <person name="Oh H.-M."/>
        </authorList>
    </citation>
    <scope>NUCLEOTIDE SEQUENCE [LARGE SCALE GENOMIC DNA]</scope>
    <source>
        <strain evidence="1 2">JC4</strain>
    </source>
</reference>
<dbReference type="RefSeq" id="WP_256540296.1">
    <property type="nucleotide sequence ID" value="NZ_JANHOH010000006.1"/>
</dbReference>
<dbReference type="EMBL" id="JANHOH010000006">
    <property type="protein sequence ID" value="MCQ6960109.1"/>
    <property type="molecule type" value="Genomic_DNA"/>
</dbReference>
<dbReference type="Proteomes" id="UP001204376">
    <property type="component" value="Unassembled WGS sequence"/>
</dbReference>
<gene>
    <name evidence="1" type="ORF">NPE20_19170</name>
</gene>
<evidence type="ECO:0000313" key="2">
    <source>
        <dbReference type="Proteomes" id="UP001204376"/>
    </source>
</evidence>
<keyword evidence="2" id="KW-1185">Reference proteome</keyword>
<proteinExistence type="predicted"/>
<evidence type="ECO:0000313" key="1">
    <source>
        <dbReference type="EMBL" id="MCQ6960109.1"/>
    </source>
</evidence>
<protein>
    <submittedName>
        <fullName evidence="1">Uncharacterized protein</fullName>
    </submittedName>
</protein>
<accession>A0ABT1T6B2</accession>
<sequence length="82" mass="9297">MNPFFLALPVVLGVVAFVIFQILKKSVTADPIVKSIISKLKSEQPEFYKHLQSLPESERAALITKDNEYKAQFNSDARLIFN</sequence>
<name>A0ABT1T6B2_9SPHI</name>